<name>A0A1E7DND0_9BACI</name>
<dbReference type="SUPFAM" id="SSF48452">
    <property type="entry name" value="TPR-like"/>
    <property type="match status" value="1"/>
</dbReference>
<dbReference type="EMBL" id="MAMP01000022">
    <property type="protein sequence ID" value="OES44564.1"/>
    <property type="molecule type" value="Genomic_DNA"/>
</dbReference>
<dbReference type="Proteomes" id="UP000095658">
    <property type="component" value="Unassembled WGS sequence"/>
</dbReference>
<reference evidence="3 4" key="1">
    <citation type="submission" date="2016-06" db="EMBL/GenBank/DDBJ databases">
        <title>Domibacillus iocasae genome sequencing.</title>
        <authorList>
            <person name="Verma A."/>
            <person name="Pal Y."/>
            <person name="Ojha A.K."/>
            <person name="Krishnamurthi S."/>
        </authorList>
    </citation>
    <scope>NUCLEOTIDE SEQUENCE [LARGE SCALE GENOMIC DNA]</scope>
    <source>
        <strain evidence="3 4">DSM 29979</strain>
    </source>
</reference>
<dbReference type="OrthoDB" id="1933450at2"/>
<dbReference type="AlphaFoldDB" id="A0A1E7DND0"/>
<comment type="caution">
    <text evidence="3">The sequence shown here is derived from an EMBL/GenBank/DDBJ whole genome shotgun (WGS) entry which is preliminary data.</text>
</comment>
<evidence type="ECO:0000256" key="2">
    <source>
        <dbReference type="SAM" id="Phobius"/>
    </source>
</evidence>
<evidence type="ECO:0000313" key="3">
    <source>
        <dbReference type="EMBL" id="OES44564.1"/>
    </source>
</evidence>
<feature type="transmembrane region" description="Helical" evidence="2">
    <location>
        <begin position="5"/>
        <end position="21"/>
    </location>
</feature>
<dbReference type="PROSITE" id="PS50005">
    <property type="entry name" value="TPR"/>
    <property type="match status" value="1"/>
</dbReference>
<organism evidence="3 4">
    <name type="scientific">Domibacillus iocasae</name>
    <dbReference type="NCBI Taxonomy" id="1714016"/>
    <lineage>
        <taxon>Bacteria</taxon>
        <taxon>Bacillati</taxon>
        <taxon>Bacillota</taxon>
        <taxon>Bacilli</taxon>
        <taxon>Bacillales</taxon>
        <taxon>Bacillaceae</taxon>
        <taxon>Domibacillus</taxon>
    </lineage>
</organism>
<keyword evidence="1" id="KW-0802">TPR repeat</keyword>
<evidence type="ECO:0000256" key="1">
    <source>
        <dbReference type="PROSITE-ProRule" id="PRU00339"/>
    </source>
</evidence>
<dbReference type="Gene3D" id="1.25.40.10">
    <property type="entry name" value="Tetratricopeptide repeat domain"/>
    <property type="match status" value="1"/>
</dbReference>
<keyword evidence="2" id="KW-0812">Transmembrane</keyword>
<feature type="transmembrane region" description="Helical" evidence="2">
    <location>
        <begin position="33"/>
        <end position="54"/>
    </location>
</feature>
<protein>
    <recommendedName>
        <fullName evidence="5">Tetratricopeptide repeat protein</fullName>
    </recommendedName>
</protein>
<evidence type="ECO:0008006" key="5">
    <source>
        <dbReference type="Google" id="ProtNLM"/>
    </source>
</evidence>
<proteinExistence type="predicted"/>
<keyword evidence="2" id="KW-0472">Membrane</keyword>
<dbReference type="STRING" id="1714016.BA724_09845"/>
<keyword evidence="4" id="KW-1185">Reference proteome</keyword>
<dbReference type="InterPro" id="IPR011990">
    <property type="entry name" value="TPR-like_helical_dom_sf"/>
</dbReference>
<dbReference type="InterPro" id="IPR019734">
    <property type="entry name" value="TPR_rpt"/>
</dbReference>
<accession>A0A1E7DND0</accession>
<gene>
    <name evidence="3" type="ORF">BA724_09845</name>
</gene>
<dbReference type="RefSeq" id="WP_069939155.1">
    <property type="nucleotide sequence ID" value="NZ_MAMP01000022.1"/>
</dbReference>
<keyword evidence="2" id="KW-1133">Transmembrane helix</keyword>
<feature type="repeat" description="TPR" evidence="1">
    <location>
        <begin position="215"/>
        <end position="248"/>
    </location>
</feature>
<evidence type="ECO:0000313" key="4">
    <source>
        <dbReference type="Proteomes" id="UP000095658"/>
    </source>
</evidence>
<sequence length="297" mass="34773">MSWIILYMMYLIIMIVVYRSLSRRVTEDYAGMLLYYFILSAAFPIVGLLASLLLEGLNKKRKTIDWFEEYENYMQQKVVNYADIRRQAAADENLIPFLSGLGLDKNKLQKQLIMELSELDITGQGFFLERAIRHHNTETAHYAAVSMNSLKDRFQKNIEMLRSQCRNESKPYLELITVYRSFLQSGFLNGSQKEELRKECKGFIDEAIALFPKETILLYYRGEQALHEQNYEDAAGYFQLLVKLNPASSSGYEGLIETFYEQGNWPAVYNMIRKASKHNIEFPYKFEQIIDRMGNNR</sequence>